<dbReference type="PANTHER" id="PTHR13561:SF20">
    <property type="entry name" value="DNA TOPOISOMERASE 2-BINDING PROTEIN 1"/>
    <property type="match status" value="1"/>
</dbReference>
<feature type="compositionally biased region" description="Polar residues" evidence="2">
    <location>
        <begin position="765"/>
        <end position="774"/>
    </location>
</feature>
<sequence length="944" mass="102625">MGRARGAVRVPGVKLRPANPSTGQSKKSIIASDDEEDDVDPRLMQATRSIFKGVVVCATGIKNKREVFDKVNRMGGSHSTDFTDLTTHLIAEEAGSQKYACAIERDIPVVTTSWVEEAFERWRQGDIFSPDSTVDSHRLLPFDGMKICITGNDVADVRARIHKLTKRYGGEYLKNLDKTCTHLLCSVEASGKIDWANKSNAEREVLRARSDGKNVPPSIHLLWEEWFWDCVFKQGLLPYDSYYITKPRPEPMSRSVMNSPEVSIKPLPANTNQTLPPQLPLASLLSNTDDSALPVKRKKDAAGQQWNTIIKRHTAPIGNSLIYNSSIDSSQMNVDGEGYTQESASPMKKTWGPSTKASTTTPGWSRRSPVKKGTTSLGASKKIAAIRLPPDALEPSKPSPAQSSLQNSFLSKFKRAAAFDVPQTPLESEPPTPITGPPRQIFVGLTFTLFGGASCDAVREAIEQAGGRILTDGAPDYFLVRLVEGAKYMLELPKEEHTKFRTECWLERSIFEKRPCAVDENITYLPLVINSSPAGSSEFMVAFSGLDSFERTWVSRLLRGLGIQISLNFSSQCTHLLCPSQEGIKCIKAKEWDIPIVGFDWVIELAKAATAEASVDPTTPTRSTSDANEKDLRVEKSMEAMYIEKDSKGRPELQGGAVFSPVFKISSRNTAAADERPPSPPSPSPQRRMTLINNGSNSAATTPSKTLLSSASKPPPHSASLKLNTSHNTSLAGLSERSFNSSSSTSVKKVQASHKSPSKGLATQRIPSSATPSPLATRLIGSSGKTNQSAEPSTAVFALQPDSAKALSRNLGAILGSKRAAEDDLEGGTSSATSGAEGSRKRPRRPQANRPKQSDALTPRKLGTVPPLNLHEDTEESQYAMSMGTSMESLGGIAVNYSDPAEVEERRRLLMLINKSEGATDEPEVNGKRKVGPRKSARQRGLPV</sequence>
<dbReference type="CDD" id="cd00027">
    <property type="entry name" value="BRCT"/>
    <property type="match status" value="1"/>
</dbReference>
<evidence type="ECO:0000259" key="3">
    <source>
        <dbReference type="PROSITE" id="PS50172"/>
    </source>
</evidence>
<dbReference type="EMBL" id="KN824278">
    <property type="protein sequence ID" value="KIM33400.1"/>
    <property type="molecule type" value="Genomic_DNA"/>
</dbReference>
<name>A0A0C3B9A3_SERVB</name>
<dbReference type="CDD" id="cd17731">
    <property type="entry name" value="BRCT_TopBP1_rpt2_like"/>
    <property type="match status" value="2"/>
</dbReference>
<feature type="compositionally biased region" description="Polar residues" evidence="2">
    <location>
        <begin position="616"/>
        <end position="626"/>
    </location>
</feature>
<dbReference type="InterPro" id="IPR001357">
    <property type="entry name" value="BRCT_dom"/>
</dbReference>
<dbReference type="Gene3D" id="3.40.50.10190">
    <property type="entry name" value="BRCT domain"/>
    <property type="match status" value="4"/>
</dbReference>
<dbReference type="GO" id="GO:0007095">
    <property type="term" value="P:mitotic G2 DNA damage checkpoint signaling"/>
    <property type="evidence" value="ECO:0007669"/>
    <property type="project" value="TreeGrafter"/>
</dbReference>
<dbReference type="AlphaFoldDB" id="A0A0C3B9A3"/>
<accession>A0A0C3B9A3</accession>
<feature type="compositionally biased region" description="Basic residues" evidence="2">
    <location>
        <begin position="928"/>
        <end position="938"/>
    </location>
</feature>
<dbReference type="PROSITE" id="PS50172">
    <property type="entry name" value="BRCT"/>
    <property type="match status" value="3"/>
</dbReference>
<organism evidence="4 5">
    <name type="scientific">Serendipita vermifera MAFF 305830</name>
    <dbReference type="NCBI Taxonomy" id="933852"/>
    <lineage>
        <taxon>Eukaryota</taxon>
        <taxon>Fungi</taxon>
        <taxon>Dikarya</taxon>
        <taxon>Basidiomycota</taxon>
        <taxon>Agaricomycotina</taxon>
        <taxon>Agaricomycetes</taxon>
        <taxon>Sebacinales</taxon>
        <taxon>Serendipitaceae</taxon>
        <taxon>Serendipita</taxon>
    </lineage>
</organism>
<feature type="region of interest" description="Disordered" evidence="2">
    <location>
        <begin position="819"/>
        <end position="874"/>
    </location>
</feature>
<dbReference type="InterPro" id="IPR036420">
    <property type="entry name" value="BRCT_dom_sf"/>
</dbReference>
<dbReference type="PANTHER" id="PTHR13561">
    <property type="entry name" value="DNA REPLICATION REGULATOR DPB11-RELATED"/>
    <property type="match status" value="1"/>
</dbReference>
<feature type="region of interest" description="Disordered" evidence="2">
    <location>
        <begin position="668"/>
        <end position="793"/>
    </location>
</feature>
<feature type="compositionally biased region" description="Polar residues" evidence="2">
    <location>
        <begin position="783"/>
        <end position="792"/>
    </location>
</feature>
<gene>
    <name evidence="4" type="ORF">M408DRAFT_153889</name>
</gene>
<dbReference type="Pfam" id="PF12738">
    <property type="entry name" value="PTCB-BRCT"/>
    <property type="match status" value="3"/>
</dbReference>
<dbReference type="Proteomes" id="UP000054097">
    <property type="component" value="Unassembled WGS sequence"/>
</dbReference>
<feature type="region of interest" description="Disordered" evidence="2">
    <location>
        <begin position="1"/>
        <end position="37"/>
    </location>
</feature>
<evidence type="ECO:0000313" key="5">
    <source>
        <dbReference type="Proteomes" id="UP000054097"/>
    </source>
</evidence>
<feature type="domain" description="BRCT" evidence="3">
    <location>
        <begin position="538"/>
        <end position="604"/>
    </location>
</feature>
<dbReference type="HOGENOM" id="CLU_007843_0_0_1"/>
<keyword evidence="5" id="KW-1185">Reference proteome</keyword>
<dbReference type="OrthoDB" id="251770at2759"/>
<feature type="region of interest" description="Disordered" evidence="2">
    <location>
        <begin position="612"/>
        <end position="633"/>
    </location>
</feature>
<keyword evidence="1" id="KW-0677">Repeat</keyword>
<feature type="domain" description="BRCT" evidence="3">
    <location>
        <begin position="46"/>
        <end position="123"/>
    </location>
</feature>
<proteinExistence type="predicted"/>
<dbReference type="InterPro" id="IPR059215">
    <property type="entry name" value="BRCT2_TopBP1-like"/>
</dbReference>
<feature type="compositionally biased region" description="Polar residues" evidence="2">
    <location>
        <begin position="691"/>
        <end position="706"/>
    </location>
</feature>
<feature type="compositionally biased region" description="Polar residues" evidence="2">
    <location>
        <begin position="352"/>
        <end position="363"/>
    </location>
</feature>
<evidence type="ECO:0000256" key="1">
    <source>
        <dbReference type="ARBA" id="ARBA00022737"/>
    </source>
</evidence>
<reference evidence="5" key="2">
    <citation type="submission" date="2015-01" db="EMBL/GenBank/DDBJ databases">
        <title>Evolutionary Origins and Diversification of the Mycorrhizal Mutualists.</title>
        <authorList>
            <consortium name="DOE Joint Genome Institute"/>
            <consortium name="Mycorrhizal Genomics Consortium"/>
            <person name="Kohler A."/>
            <person name="Kuo A."/>
            <person name="Nagy L.G."/>
            <person name="Floudas D."/>
            <person name="Copeland A."/>
            <person name="Barry K.W."/>
            <person name="Cichocki N."/>
            <person name="Veneault-Fourrey C."/>
            <person name="LaButti K."/>
            <person name="Lindquist E.A."/>
            <person name="Lipzen A."/>
            <person name="Lundell T."/>
            <person name="Morin E."/>
            <person name="Murat C."/>
            <person name="Riley R."/>
            <person name="Ohm R."/>
            <person name="Sun H."/>
            <person name="Tunlid A."/>
            <person name="Henrissat B."/>
            <person name="Grigoriev I.V."/>
            <person name="Hibbett D.S."/>
            <person name="Martin F."/>
        </authorList>
    </citation>
    <scope>NUCLEOTIDE SEQUENCE [LARGE SCALE GENOMIC DNA]</scope>
    <source>
        <strain evidence="5">MAFF 305830</strain>
    </source>
</reference>
<dbReference type="STRING" id="933852.A0A0C3B9A3"/>
<evidence type="ECO:0000313" key="4">
    <source>
        <dbReference type="EMBL" id="KIM33400.1"/>
    </source>
</evidence>
<dbReference type="GO" id="GO:0033314">
    <property type="term" value="P:mitotic DNA replication checkpoint signaling"/>
    <property type="evidence" value="ECO:0007669"/>
    <property type="project" value="TreeGrafter"/>
</dbReference>
<dbReference type="GO" id="GO:0006270">
    <property type="term" value="P:DNA replication initiation"/>
    <property type="evidence" value="ECO:0007669"/>
    <property type="project" value="TreeGrafter"/>
</dbReference>
<feature type="compositionally biased region" description="Low complexity" evidence="2">
    <location>
        <begin position="735"/>
        <end position="746"/>
    </location>
</feature>
<feature type="compositionally biased region" description="Low complexity" evidence="2">
    <location>
        <begin position="827"/>
        <end position="837"/>
    </location>
</feature>
<dbReference type="SUPFAM" id="SSF52113">
    <property type="entry name" value="BRCT domain"/>
    <property type="match status" value="3"/>
</dbReference>
<protein>
    <recommendedName>
        <fullName evidence="3">BRCT domain-containing protein</fullName>
    </recommendedName>
</protein>
<feature type="region of interest" description="Disordered" evidence="2">
    <location>
        <begin position="336"/>
        <end position="376"/>
    </location>
</feature>
<feature type="region of interest" description="Disordered" evidence="2">
    <location>
        <begin position="915"/>
        <end position="944"/>
    </location>
</feature>
<feature type="compositionally biased region" description="Low complexity" evidence="2">
    <location>
        <begin position="707"/>
        <end position="723"/>
    </location>
</feature>
<dbReference type="SMART" id="SM00292">
    <property type="entry name" value="BRCT"/>
    <property type="match status" value="3"/>
</dbReference>
<reference evidence="4 5" key="1">
    <citation type="submission" date="2014-04" db="EMBL/GenBank/DDBJ databases">
        <authorList>
            <consortium name="DOE Joint Genome Institute"/>
            <person name="Kuo A."/>
            <person name="Zuccaro A."/>
            <person name="Kohler A."/>
            <person name="Nagy L.G."/>
            <person name="Floudas D."/>
            <person name="Copeland A."/>
            <person name="Barry K.W."/>
            <person name="Cichocki N."/>
            <person name="Veneault-Fourrey C."/>
            <person name="LaButti K."/>
            <person name="Lindquist E.A."/>
            <person name="Lipzen A."/>
            <person name="Lundell T."/>
            <person name="Morin E."/>
            <person name="Murat C."/>
            <person name="Sun H."/>
            <person name="Tunlid A."/>
            <person name="Henrissat B."/>
            <person name="Grigoriev I.V."/>
            <person name="Hibbett D.S."/>
            <person name="Martin F."/>
            <person name="Nordberg H.P."/>
            <person name="Cantor M.N."/>
            <person name="Hua S.X."/>
        </authorList>
    </citation>
    <scope>NUCLEOTIDE SEQUENCE [LARGE SCALE GENOMIC DNA]</scope>
    <source>
        <strain evidence="4 5">MAFF 305830</strain>
    </source>
</reference>
<evidence type="ECO:0000256" key="2">
    <source>
        <dbReference type="SAM" id="MobiDB-lite"/>
    </source>
</evidence>
<feature type="domain" description="BRCT" evidence="3">
    <location>
        <begin position="137"/>
        <end position="244"/>
    </location>
</feature>